<evidence type="ECO:0000256" key="1">
    <source>
        <dbReference type="SAM" id="MobiDB-lite"/>
    </source>
</evidence>
<accession>A0A2R3IVI0</accession>
<sequence length="37" mass="3950">MAEQGMGFAGHAGSGHCGRRTESNMRLPPGCCICRNR</sequence>
<feature type="compositionally biased region" description="Gly residues" evidence="1">
    <location>
        <begin position="7"/>
        <end position="16"/>
    </location>
</feature>
<keyword evidence="3" id="KW-1185">Reference proteome</keyword>
<name>A0A2R3IVI0_9PSED</name>
<evidence type="ECO:0000313" key="3">
    <source>
        <dbReference type="Proteomes" id="UP000238390"/>
    </source>
</evidence>
<evidence type="ECO:0000313" key="2">
    <source>
        <dbReference type="EMBL" id="AVK05944.1"/>
    </source>
</evidence>
<dbReference type="AlphaFoldDB" id="A0A2R3IVI0"/>
<reference evidence="2 3" key="1">
    <citation type="submission" date="2018-02" db="EMBL/GenBank/DDBJ databases">
        <title>FDA/CDC Antimicrobial Resistant Isolate Bank Genome Sequencing.</title>
        <authorList>
            <person name="Benahmed F.H."/>
            <person name="Lutgring J.D."/>
            <person name="Yoo B."/>
            <person name="Machado M."/>
            <person name="Brown A."/>
            <person name="McAllister G."/>
            <person name="Perry A."/>
            <person name="Halpin A.L."/>
            <person name="Vavikolanu K."/>
            <person name="Ott S."/>
            <person name="Zhao X."/>
            <person name="Tallon L.J."/>
            <person name="Sadzewicz L."/>
            <person name="Aluvathingal J."/>
            <person name="Nadendla S."/>
            <person name="Voskania-kordi A."/>
            <person name="Simonyan V."/>
            <person name="Patel J."/>
            <person name="Shawar R.M."/>
        </authorList>
    </citation>
    <scope>NUCLEOTIDE SEQUENCE [LARGE SCALE GENOMIC DNA]</scope>
    <source>
        <strain evidence="2 3">AR_0356</strain>
    </source>
</reference>
<dbReference type="EMBL" id="CP027169">
    <property type="protein sequence ID" value="AVK05944.1"/>
    <property type="molecule type" value="Genomic_DNA"/>
</dbReference>
<proteinExistence type="predicted"/>
<protein>
    <submittedName>
        <fullName evidence="2">Uncharacterized protein</fullName>
    </submittedName>
</protein>
<dbReference type="Proteomes" id="UP000238390">
    <property type="component" value="Chromosome"/>
</dbReference>
<feature type="region of interest" description="Disordered" evidence="1">
    <location>
        <begin position="1"/>
        <end position="27"/>
    </location>
</feature>
<organism evidence="2 3">
    <name type="scientific">Pseudomonas paraeruginosa</name>
    <dbReference type="NCBI Taxonomy" id="2994495"/>
    <lineage>
        <taxon>Bacteria</taxon>
        <taxon>Pseudomonadati</taxon>
        <taxon>Pseudomonadota</taxon>
        <taxon>Gammaproteobacteria</taxon>
        <taxon>Pseudomonadales</taxon>
        <taxon>Pseudomonadaceae</taxon>
        <taxon>Pseudomonas</taxon>
    </lineage>
</organism>
<gene>
    <name evidence="2" type="ORF">CSB93_0138</name>
</gene>